<comment type="catalytic activity">
    <reaction evidence="4">
        <text>(6S)-5-formyl-5,6,7,8-tetrahydrofolate + ATP = (6R)-5,10-methenyltetrahydrofolate + ADP + phosphate</text>
        <dbReference type="Rhea" id="RHEA:10488"/>
        <dbReference type="ChEBI" id="CHEBI:30616"/>
        <dbReference type="ChEBI" id="CHEBI:43474"/>
        <dbReference type="ChEBI" id="CHEBI:57455"/>
        <dbReference type="ChEBI" id="CHEBI:57457"/>
        <dbReference type="ChEBI" id="CHEBI:456216"/>
        <dbReference type="EC" id="6.3.3.2"/>
    </reaction>
</comment>
<dbReference type="SUPFAM" id="SSF100950">
    <property type="entry name" value="NagB/RpiA/CoA transferase-like"/>
    <property type="match status" value="1"/>
</dbReference>
<dbReference type="AlphaFoldDB" id="A0A2W5BP00"/>
<dbReference type="GO" id="GO:0035999">
    <property type="term" value="P:tetrahydrofolate interconversion"/>
    <property type="evidence" value="ECO:0007669"/>
    <property type="project" value="TreeGrafter"/>
</dbReference>
<dbReference type="PANTHER" id="PTHR23407">
    <property type="entry name" value="ATPASE INHIBITOR/5-FORMYLTETRAHYDROFOLATE CYCLO-LIGASE"/>
    <property type="match status" value="1"/>
</dbReference>
<dbReference type="GO" id="GO:0046872">
    <property type="term" value="F:metal ion binding"/>
    <property type="evidence" value="ECO:0007669"/>
    <property type="project" value="UniProtKB-KW"/>
</dbReference>
<keyword evidence="5" id="KW-0436">Ligase</keyword>
<dbReference type="InterPro" id="IPR037171">
    <property type="entry name" value="NagB/RpiA_transferase-like"/>
</dbReference>
<evidence type="ECO:0000256" key="2">
    <source>
        <dbReference type="ARBA" id="ARBA00022741"/>
    </source>
</evidence>
<keyword evidence="2 4" id="KW-0547">Nucleotide-binding</keyword>
<dbReference type="GO" id="GO:0005524">
    <property type="term" value="F:ATP binding"/>
    <property type="evidence" value="ECO:0007669"/>
    <property type="project" value="UniProtKB-KW"/>
</dbReference>
<accession>A0A2W5BP00</accession>
<dbReference type="Proteomes" id="UP000249557">
    <property type="component" value="Unassembled WGS sequence"/>
</dbReference>
<comment type="caution">
    <text evidence="5">The sequence shown here is derived from an EMBL/GenBank/DDBJ whole genome shotgun (WGS) entry which is preliminary data.</text>
</comment>
<proteinExistence type="inferred from homology"/>
<dbReference type="InterPro" id="IPR002698">
    <property type="entry name" value="FTHF_cligase"/>
</dbReference>
<dbReference type="PANTHER" id="PTHR23407:SF1">
    <property type="entry name" value="5-FORMYLTETRAHYDROFOLATE CYCLO-LIGASE"/>
    <property type="match status" value="1"/>
</dbReference>
<keyword evidence="4" id="KW-0479">Metal-binding</keyword>
<evidence type="ECO:0000256" key="3">
    <source>
        <dbReference type="ARBA" id="ARBA00022840"/>
    </source>
</evidence>
<dbReference type="EC" id="6.3.3.2" evidence="4"/>
<dbReference type="Pfam" id="PF01812">
    <property type="entry name" value="5-FTHF_cyc-lig"/>
    <property type="match status" value="1"/>
</dbReference>
<protein>
    <recommendedName>
        <fullName evidence="4">5-formyltetrahydrofolate cyclo-ligase</fullName>
        <ecNumber evidence="4">6.3.3.2</ecNumber>
    </recommendedName>
</protein>
<reference evidence="5 6" key="1">
    <citation type="submission" date="2017-08" db="EMBL/GenBank/DDBJ databases">
        <title>Infants hospitalized years apart are colonized by the same room-sourced microbial strains.</title>
        <authorList>
            <person name="Brooks B."/>
            <person name="Olm M.R."/>
            <person name="Firek B.A."/>
            <person name="Baker R."/>
            <person name="Thomas B.C."/>
            <person name="Morowitz M.J."/>
            <person name="Banfield J.F."/>
        </authorList>
    </citation>
    <scope>NUCLEOTIDE SEQUENCE [LARGE SCALE GENOMIC DNA]</scope>
    <source>
        <strain evidence="5">S2_018_000_R2_104</strain>
    </source>
</reference>
<comment type="similarity">
    <text evidence="1 4">Belongs to the 5-formyltetrahydrofolate cyclo-ligase family.</text>
</comment>
<evidence type="ECO:0000313" key="6">
    <source>
        <dbReference type="Proteomes" id="UP000249557"/>
    </source>
</evidence>
<comment type="cofactor">
    <cofactor evidence="4">
        <name>Mg(2+)</name>
        <dbReference type="ChEBI" id="CHEBI:18420"/>
    </cofactor>
</comment>
<evidence type="ECO:0000313" key="5">
    <source>
        <dbReference type="EMBL" id="PZO83068.1"/>
    </source>
</evidence>
<feature type="non-terminal residue" evidence="5">
    <location>
        <position position="1"/>
    </location>
</feature>
<gene>
    <name evidence="5" type="ORF">DI626_09365</name>
</gene>
<dbReference type="EMBL" id="QFNK01000225">
    <property type="protein sequence ID" value="PZO83068.1"/>
    <property type="molecule type" value="Genomic_DNA"/>
</dbReference>
<evidence type="ECO:0000256" key="4">
    <source>
        <dbReference type="RuleBase" id="RU361279"/>
    </source>
</evidence>
<dbReference type="GO" id="GO:0030272">
    <property type="term" value="F:5-formyltetrahydrofolate cyclo-ligase activity"/>
    <property type="evidence" value="ECO:0007669"/>
    <property type="project" value="UniProtKB-EC"/>
</dbReference>
<organism evidence="5 6">
    <name type="scientific">Micavibrio aeruginosavorus</name>
    <dbReference type="NCBI Taxonomy" id="349221"/>
    <lineage>
        <taxon>Bacteria</taxon>
        <taxon>Pseudomonadati</taxon>
        <taxon>Bdellovibrionota</taxon>
        <taxon>Bdellovibrionia</taxon>
        <taxon>Bdellovibrionales</taxon>
        <taxon>Pseudobdellovibrionaceae</taxon>
        <taxon>Micavibrio</taxon>
    </lineage>
</organism>
<name>A0A2W5BP00_9BACT</name>
<evidence type="ECO:0000256" key="1">
    <source>
        <dbReference type="ARBA" id="ARBA00010638"/>
    </source>
</evidence>
<keyword evidence="3 4" id="KW-0067">ATP-binding</keyword>
<dbReference type="InterPro" id="IPR024185">
    <property type="entry name" value="FTHF_cligase-like_sf"/>
</dbReference>
<keyword evidence="4" id="KW-0460">Magnesium</keyword>
<dbReference type="GO" id="GO:0009396">
    <property type="term" value="P:folic acid-containing compound biosynthetic process"/>
    <property type="evidence" value="ECO:0007669"/>
    <property type="project" value="TreeGrafter"/>
</dbReference>
<dbReference type="Gene3D" id="3.40.50.10420">
    <property type="entry name" value="NagB/RpiA/CoA transferase-like"/>
    <property type="match status" value="1"/>
</dbReference>
<dbReference type="NCBIfam" id="TIGR02727">
    <property type="entry name" value="MTHFS_bact"/>
    <property type="match status" value="1"/>
</dbReference>
<sequence>TVDDAPPVSARESRVMQFALWDGKSDLVKGEFGIYVPKEKVIVEPDILIIPFLAFDRKGHRLGRGAGHYDNTLAALRAKKDILAVGIGYAEQAVLFNLPAEDHDQPLDIIITPKGVHDFRGI</sequence>